<evidence type="ECO:0000256" key="1">
    <source>
        <dbReference type="ARBA" id="ARBA00022485"/>
    </source>
</evidence>
<evidence type="ECO:0000256" key="4">
    <source>
        <dbReference type="ARBA" id="ARBA00023014"/>
    </source>
</evidence>
<dbReference type="RefSeq" id="WP_173086245.1">
    <property type="nucleotide sequence ID" value="NZ_BLTE01000016.1"/>
</dbReference>
<dbReference type="PANTHER" id="PTHR43177:SF3">
    <property type="entry name" value="PROTEIN NRFC HOMOLOG"/>
    <property type="match status" value="1"/>
</dbReference>
<keyword evidence="2" id="KW-0479">Metal-binding</keyword>
<keyword evidence="3" id="KW-0408">Iron</keyword>
<dbReference type="Pfam" id="PF12797">
    <property type="entry name" value="Fer4_2"/>
    <property type="match status" value="1"/>
</dbReference>
<dbReference type="Gene3D" id="3.30.70.20">
    <property type="match status" value="2"/>
</dbReference>
<dbReference type="InterPro" id="IPR017900">
    <property type="entry name" value="4Fe4S_Fe_S_CS"/>
</dbReference>
<keyword evidence="4" id="KW-0411">Iron-sulfur</keyword>
<dbReference type="EMBL" id="BLTE01000016">
    <property type="protein sequence ID" value="GFK95328.1"/>
    <property type="molecule type" value="Genomic_DNA"/>
</dbReference>
<comment type="caution">
    <text evidence="6">The sequence shown here is derived from an EMBL/GenBank/DDBJ whole genome shotgun (WGS) entry which is preliminary data.</text>
</comment>
<dbReference type="CDD" id="cd10551">
    <property type="entry name" value="PsrB"/>
    <property type="match status" value="1"/>
</dbReference>
<evidence type="ECO:0000313" key="6">
    <source>
        <dbReference type="EMBL" id="GFK95328.1"/>
    </source>
</evidence>
<gene>
    <name evidence="6" type="primary">ttrB_2</name>
    <name evidence="6" type="ORF">NNJEOMEG_03187</name>
</gene>
<dbReference type="AlphaFoldDB" id="A0A6V8LYL9"/>
<dbReference type="SUPFAM" id="SSF54862">
    <property type="entry name" value="4Fe-4S ferredoxins"/>
    <property type="match status" value="1"/>
</dbReference>
<dbReference type="PROSITE" id="PS51379">
    <property type="entry name" value="4FE4S_FER_2"/>
    <property type="match status" value="2"/>
</dbReference>
<protein>
    <submittedName>
        <fullName evidence="6">Tetrathionate reductase subunit B</fullName>
    </submittedName>
</protein>
<dbReference type="InterPro" id="IPR050954">
    <property type="entry name" value="ET_IronSulfur_Cluster-Binding"/>
</dbReference>
<dbReference type="GO" id="GO:0051539">
    <property type="term" value="F:4 iron, 4 sulfur cluster binding"/>
    <property type="evidence" value="ECO:0007669"/>
    <property type="project" value="UniProtKB-KW"/>
</dbReference>
<dbReference type="Pfam" id="PF13247">
    <property type="entry name" value="Fer4_11"/>
    <property type="match status" value="2"/>
</dbReference>
<name>A0A6V8LYL9_9BACT</name>
<sequence>MSGSLPTEDPLVRMYRELKRASAKDKAQVKWAMVIDQAKCIGCHACAVACASENRLGPGVVYRPVIEQETGTYPNVGRRFLPRPCMQCENPPCVAVCPVTATYKNAQGVTVMDYTRCIGCRYCIAACPYGARCADFGGFYTSRTAESPGQVQGRYAARAYEKQNAPEYGRNWGERGKGSPIGNARKCHFCLHRLAVGQLPSCVTSCVGRATIFGDRNDPASLVSELIGSPRATTLKPELGTRPAVFYLA</sequence>
<dbReference type="InterPro" id="IPR017896">
    <property type="entry name" value="4Fe4S_Fe-S-bd"/>
</dbReference>
<feature type="domain" description="4Fe-4S ferredoxin-type" evidence="5">
    <location>
        <begin position="31"/>
        <end position="61"/>
    </location>
</feature>
<evidence type="ECO:0000259" key="5">
    <source>
        <dbReference type="PROSITE" id="PS51379"/>
    </source>
</evidence>
<proteinExistence type="predicted"/>
<organism evidence="6 7">
    <name type="scientific">Fundidesulfovibrio magnetotacticus</name>
    <dbReference type="NCBI Taxonomy" id="2730080"/>
    <lineage>
        <taxon>Bacteria</taxon>
        <taxon>Pseudomonadati</taxon>
        <taxon>Thermodesulfobacteriota</taxon>
        <taxon>Desulfovibrionia</taxon>
        <taxon>Desulfovibrionales</taxon>
        <taxon>Desulfovibrionaceae</taxon>
        <taxon>Fundidesulfovibrio</taxon>
    </lineage>
</organism>
<feature type="domain" description="4Fe-4S ferredoxin-type" evidence="5">
    <location>
        <begin position="108"/>
        <end position="137"/>
    </location>
</feature>
<evidence type="ECO:0000256" key="2">
    <source>
        <dbReference type="ARBA" id="ARBA00022723"/>
    </source>
</evidence>
<dbReference type="GO" id="GO:0046872">
    <property type="term" value="F:metal ion binding"/>
    <property type="evidence" value="ECO:0007669"/>
    <property type="project" value="UniProtKB-KW"/>
</dbReference>
<evidence type="ECO:0000313" key="7">
    <source>
        <dbReference type="Proteomes" id="UP000494245"/>
    </source>
</evidence>
<dbReference type="PANTHER" id="PTHR43177">
    <property type="entry name" value="PROTEIN NRFC"/>
    <property type="match status" value="1"/>
</dbReference>
<dbReference type="Proteomes" id="UP000494245">
    <property type="component" value="Unassembled WGS sequence"/>
</dbReference>
<reference evidence="6 7" key="2">
    <citation type="submission" date="2020-05" db="EMBL/GenBank/DDBJ databases">
        <title>Draft genome sequence of Desulfovibrio sp. strainFSS-1.</title>
        <authorList>
            <person name="Shimoshige H."/>
            <person name="Kobayashi H."/>
            <person name="Maekawa T."/>
        </authorList>
    </citation>
    <scope>NUCLEOTIDE SEQUENCE [LARGE SCALE GENOMIC DNA]</scope>
    <source>
        <strain evidence="6 7">SIID29052-01</strain>
    </source>
</reference>
<reference evidence="6 7" key="1">
    <citation type="submission" date="2020-04" db="EMBL/GenBank/DDBJ databases">
        <authorList>
            <consortium name="Desulfovibrio sp. FSS-1 genome sequencing consortium"/>
            <person name="Shimoshige H."/>
            <person name="Kobayashi H."/>
            <person name="Maekawa T."/>
        </authorList>
    </citation>
    <scope>NUCLEOTIDE SEQUENCE [LARGE SCALE GENOMIC DNA]</scope>
    <source>
        <strain evidence="6 7">SIID29052-01</strain>
    </source>
</reference>
<keyword evidence="1" id="KW-0004">4Fe-4S</keyword>
<keyword evidence="7" id="KW-1185">Reference proteome</keyword>
<evidence type="ECO:0000256" key="3">
    <source>
        <dbReference type="ARBA" id="ARBA00023004"/>
    </source>
</evidence>
<accession>A0A6V8LYL9</accession>
<dbReference type="PROSITE" id="PS00198">
    <property type="entry name" value="4FE4S_FER_1"/>
    <property type="match status" value="1"/>
</dbReference>